<keyword evidence="3 5" id="KW-1133">Transmembrane helix</keyword>
<proteinExistence type="predicted"/>
<dbReference type="EMBL" id="PGCL01000001">
    <property type="protein sequence ID" value="TAJ45626.1"/>
    <property type="molecule type" value="Genomic_DNA"/>
</dbReference>
<dbReference type="InterPro" id="IPR049453">
    <property type="entry name" value="Memb_transporter_dom"/>
</dbReference>
<evidence type="ECO:0000256" key="5">
    <source>
        <dbReference type="SAM" id="Phobius"/>
    </source>
</evidence>
<keyword evidence="2 5" id="KW-0812">Transmembrane</keyword>
<evidence type="ECO:0000313" key="8">
    <source>
        <dbReference type="Proteomes" id="UP000292580"/>
    </source>
</evidence>
<evidence type="ECO:0000256" key="2">
    <source>
        <dbReference type="ARBA" id="ARBA00022692"/>
    </source>
</evidence>
<evidence type="ECO:0000256" key="4">
    <source>
        <dbReference type="ARBA" id="ARBA00023136"/>
    </source>
</evidence>
<reference evidence="7 8" key="1">
    <citation type="submission" date="2017-11" db="EMBL/GenBank/DDBJ databases">
        <title>Isolation and Characterization of Methanofollis Species from Methane Seep Offshore SW Taiwan.</title>
        <authorList>
            <person name="Teng N.-H."/>
            <person name="Lai M.-C."/>
            <person name="Chen S.-C."/>
        </authorList>
    </citation>
    <scope>NUCLEOTIDE SEQUENCE [LARGE SCALE GENOMIC DNA]</scope>
    <source>
        <strain evidence="7 8">FWC-SCC2</strain>
    </source>
</reference>
<protein>
    <recommendedName>
        <fullName evidence="6">Integral membrane bound transporter domain-containing protein</fullName>
    </recommendedName>
</protein>
<comment type="caution">
    <text evidence="7">The sequence shown here is derived from an EMBL/GenBank/DDBJ whole genome shotgun (WGS) entry which is preliminary data.</text>
</comment>
<keyword evidence="4 5" id="KW-0472">Membrane</keyword>
<gene>
    <name evidence="7" type="ORF">CUJ86_02580</name>
</gene>
<feature type="domain" description="Integral membrane bound transporter" evidence="6">
    <location>
        <begin position="46"/>
        <end position="159"/>
    </location>
</feature>
<dbReference type="GO" id="GO:0016020">
    <property type="term" value="C:membrane"/>
    <property type="evidence" value="ECO:0007669"/>
    <property type="project" value="UniProtKB-SubCell"/>
</dbReference>
<evidence type="ECO:0000256" key="3">
    <source>
        <dbReference type="ARBA" id="ARBA00022989"/>
    </source>
</evidence>
<evidence type="ECO:0000313" key="7">
    <source>
        <dbReference type="EMBL" id="TAJ45626.1"/>
    </source>
</evidence>
<accession>A0A483CVF4</accession>
<sequence length="167" mass="16925">MNLFSGGVRGAAGIALQYALVALLSYVIAGLVTALLEGGPQSAMIGGLWAMISGIVVMQERRADTESSALLRVLGSLIGAVFAAAYLLVLPFNPVGMALLIGITVLACQAIAVPAHGRLAAVTVGVVMVFSTLNPETGPVLNAALRFGEVVIGSCVAVLAVRLLPEG</sequence>
<name>A0A483CVF4_9EURY</name>
<feature type="transmembrane region" description="Helical" evidence="5">
    <location>
        <begin position="12"/>
        <end position="36"/>
    </location>
</feature>
<dbReference type="OrthoDB" id="117717at2157"/>
<keyword evidence="8" id="KW-1185">Reference proteome</keyword>
<evidence type="ECO:0000259" key="6">
    <source>
        <dbReference type="Pfam" id="PF13515"/>
    </source>
</evidence>
<feature type="transmembrane region" description="Helical" evidence="5">
    <location>
        <begin position="42"/>
        <end position="58"/>
    </location>
</feature>
<dbReference type="Proteomes" id="UP000292580">
    <property type="component" value="Unassembled WGS sequence"/>
</dbReference>
<comment type="subcellular location">
    <subcellularLocation>
        <location evidence="1">Membrane</location>
        <topology evidence="1">Multi-pass membrane protein</topology>
    </subcellularLocation>
</comment>
<feature type="transmembrane region" description="Helical" evidence="5">
    <location>
        <begin position="70"/>
        <end position="89"/>
    </location>
</feature>
<organism evidence="7 8">
    <name type="scientific">Methanofollis fontis</name>
    <dbReference type="NCBI Taxonomy" id="2052832"/>
    <lineage>
        <taxon>Archaea</taxon>
        <taxon>Methanobacteriati</taxon>
        <taxon>Methanobacteriota</taxon>
        <taxon>Stenosarchaea group</taxon>
        <taxon>Methanomicrobia</taxon>
        <taxon>Methanomicrobiales</taxon>
        <taxon>Methanomicrobiaceae</taxon>
        <taxon>Methanofollis</taxon>
    </lineage>
</organism>
<dbReference type="Pfam" id="PF13515">
    <property type="entry name" value="FUSC_2"/>
    <property type="match status" value="1"/>
</dbReference>
<evidence type="ECO:0000256" key="1">
    <source>
        <dbReference type="ARBA" id="ARBA00004141"/>
    </source>
</evidence>
<dbReference type="RefSeq" id="WP_130645988.1">
    <property type="nucleotide sequence ID" value="NZ_PGCL01000001.1"/>
</dbReference>
<feature type="transmembrane region" description="Helical" evidence="5">
    <location>
        <begin position="95"/>
        <end position="112"/>
    </location>
</feature>
<dbReference type="AlphaFoldDB" id="A0A483CVF4"/>